<evidence type="ECO:0000256" key="12">
    <source>
        <dbReference type="SAM" id="MobiDB-lite"/>
    </source>
</evidence>
<dbReference type="SMART" id="SM00382">
    <property type="entry name" value="AAA"/>
    <property type="match status" value="1"/>
</dbReference>
<dbReference type="PANTHER" id="PTHR10763">
    <property type="entry name" value="CELL DIVISION CONTROL PROTEIN 6-RELATED"/>
    <property type="match status" value="1"/>
</dbReference>
<keyword evidence="15" id="KW-1185">Reference proteome</keyword>
<dbReference type="InterPro" id="IPR003959">
    <property type="entry name" value="ATPase_AAA_core"/>
</dbReference>
<feature type="region of interest" description="Disordered" evidence="12">
    <location>
        <begin position="136"/>
        <end position="181"/>
    </location>
</feature>
<dbReference type="Gene3D" id="1.10.8.60">
    <property type="match status" value="1"/>
</dbReference>
<evidence type="ECO:0000313" key="14">
    <source>
        <dbReference type="EMBL" id="KAF7270581.1"/>
    </source>
</evidence>
<evidence type="ECO:0000256" key="6">
    <source>
        <dbReference type="ARBA" id="ARBA00022741"/>
    </source>
</evidence>
<dbReference type="AlphaFoldDB" id="A0A834M3B0"/>
<dbReference type="Pfam" id="PF09079">
    <property type="entry name" value="WHD_Cdc6"/>
    <property type="match status" value="1"/>
</dbReference>
<comment type="subcellular location">
    <subcellularLocation>
        <location evidence="1 11">Nucleus</location>
    </subcellularLocation>
</comment>
<keyword evidence="5" id="KW-0479">Metal-binding</keyword>
<evidence type="ECO:0000256" key="2">
    <source>
        <dbReference type="ARBA" id="ARBA00008398"/>
    </source>
</evidence>
<keyword evidence="9 11" id="KW-0238">DNA-binding</keyword>
<feature type="domain" description="AAA+ ATPase" evidence="13">
    <location>
        <begin position="395"/>
        <end position="542"/>
    </location>
</feature>
<feature type="region of interest" description="Disordered" evidence="12">
    <location>
        <begin position="200"/>
        <end position="251"/>
    </location>
</feature>
<evidence type="ECO:0000256" key="8">
    <source>
        <dbReference type="ARBA" id="ARBA00022842"/>
    </source>
</evidence>
<evidence type="ECO:0000256" key="5">
    <source>
        <dbReference type="ARBA" id="ARBA00022723"/>
    </source>
</evidence>
<dbReference type="SUPFAM" id="SSF52540">
    <property type="entry name" value="P-loop containing nucleoside triphosphate hydrolases"/>
    <property type="match status" value="1"/>
</dbReference>
<accession>A0A834M3B0</accession>
<dbReference type="InterPro" id="IPR027417">
    <property type="entry name" value="P-loop_NTPase"/>
</dbReference>
<dbReference type="CDD" id="cd18139">
    <property type="entry name" value="HLD_clamp_RarA"/>
    <property type="match status" value="1"/>
</dbReference>
<dbReference type="PANTHER" id="PTHR10763:SF23">
    <property type="entry name" value="ORIGIN RECOGNITION COMPLEX SUBUNIT 1"/>
    <property type="match status" value="1"/>
</dbReference>
<evidence type="ECO:0000313" key="15">
    <source>
        <dbReference type="Proteomes" id="UP000625711"/>
    </source>
</evidence>
<evidence type="ECO:0000256" key="9">
    <source>
        <dbReference type="ARBA" id="ARBA00023125"/>
    </source>
</evidence>
<comment type="subunit">
    <text evidence="11">ORC is composed of six subunits.</text>
</comment>
<comment type="caution">
    <text evidence="14">The sequence shown here is derived from an EMBL/GenBank/DDBJ whole genome shotgun (WGS) entry which is preliminary data.</text>
</comment>
<sequence>MTLDLPGETPEGAILNYSIVSSDDDDNPLVVKLKVSQSNKVPVVVLKKLQNVDDYALSPRTSTRIRKSRTFENYETDLSLNNIRKLERESLSPKKRTRSQKKIDDCEMVSPQKKGKIADDAVDSLCDSIKNNVQIKTPVKKNEQKTPVKTPRSARGRRLETPSPSENKFSRTPRRICDSNSPLKSVKVNLDESFRRSVLRQRQQNVDNQKNSQTEDVIKRTPVSRRLAGKGVPEDTEVRKSARKTRSSYAAYSYDTEDDDIQMVEALKRSEEDYVPRRVLRSRSNSSASVNSLDLNESDKQFVPRTPRSRRNTMSTPKKLTSTPKTPKSTLKQLRDGTITPSMQSRSTMIPKDSTPLMKARTQLHVSYVPNSLPCREKEYQDIYCFLKGKLEDGYGGCMYISGVPGTGKTATVTSVIDRLKTERKLPKFDYVNVNGMRLTEPRQAYVEIWKQLTDKTIPWEQAQNLLEQRFTKKKHHTPVVMLIDELDILCTKRQDVVYNLLDWPTKSNDQLIVITIANTMDLPERLLMSRVTSRLGLTRLTFQAYTHKQLMEIVTKRLTGTESFNPDAVQLVARKVASVSGDARRALDICRRAAEIAENENQHQQVSIAHINQALNAMITQPQVMAIRRCSRLQKLLLQAVVAEIERTGVEETTFSDVFRMLVSCCALDGLKMVSSVVAQRALSQLSACRLIITDQKCRDVYQKIILNVSVHDVYFALKKEQQ</sequence>
<dbReference type="GO" id="GO:0016887">
    <property type="term" value="F:ATP hydrolysis activity"/>
    <property type="evidence" value="ECO:0007669"/>
    <property type="project" value="InterPro"/>
</dbReference>
<evidence type="ECO:0000256" key="1">
    <source>
        <dbReference type="ARBA" id="ARBA00004123"/>
    </source>
</evidence>
<dbReference type="InterPro" id="IPR050311">
    <property type="entry name" value="ORC1/CDC6"/>
</dbReference>
<feature type="region of interest" description="Disordered" evidence="12">
    <location>
        <begin position="278"/>
        <end position="351"/>
    </location>
</feature>
<keyword evidence="7 11" id="KW-0067">ATP-binding</keyword>
<dbReference type="Pfam" id="PF00004">
    <property type="entry name" value="AAA"/>
    <property type="match status" value="1"/>
</dbReference>
<feature type="compositionally biased region" description="Low complexity" evidence="12">
    <location>
        <begin position="315"/>
        <end position="332"/>
    </location>
</feature>
<evidence type="ECO:0000256" key="10">
    <source>
        <dbReference type="ARBA" id="ARBA00023242"/>
    </source>
</evidence>
<evidence type="ECO:0000256" key="7">
    <source>
        <dbReference type="ARBA" id="ARBA00022840"/>
    </source>
</evidence>
<reference evidence="14" key="1">
    <citation type="submission" date="2020-08" db="EMBL/GenBank/DDBJ databases">
        <title>Genome sequencing and assembly of the red palm weevil Rhynchophorus ferrugineus.</title>
        <authorList>
            <person name="Dias G.B."/>
            <person name="Bergman C.M."/>
            <person name="Manee M."/>
        </authorList>
    </citation>
    <scope>NUCLEOTIDE SEQUENCE</scope>
    <source>
        <strain evidence="14">AA-2017</strain>
        <tissue evidence="14">Whole larva</tissue>
    </source>
</reference>
<dbReference type="CDD" id="cd00009">
    <property type="entry name" value="AAA"/>
    <property type="match status" value="1"/>
</dbReference>
<feature type="compositionally biased region" description="Low complexity" evidence="12">
    <location>
        <begin position="282"/>
        <end position="293"/>
    </location>
</feature>
<dbReference type="GO" id="GO:0005524">
    <property type="term" value="F:ATP binding"/>
    <property type="evidence" value="ECO:0007669"/>
    <property type="project" value="UniProtKB-KW"/>
</dbReference>
<dbReference type="InterPro" id="IPR041083">
    <property type="entry name" value="AAA_lid_10"/>
</dbReference>
<dbReference type="InterPro" id="IPR003593">
    <property type="entry name" value="AAA+_ATPase"/>
</dbReference>
<comment type="similarity">
    <text evidence="2 11">Belongs to the ORC1 family.</text>
</comment>
<dbReference type="FunFam" id="1.10.8.60:FF:000062">
    <property type="entry name" value="Origin recognition complex subunit 1"/>
    <property type="match status" value="1"/>
</dbReference>
<keyword evidence="6 11" id="KW-0547">Nucleotide-binding</keyword>
<proteinExistence type="inferred from homology"/>
<dbReference type="GO" id="GO:0006270">
    <property type="term" value="P:DNA replication initiation"/>
    <property type="evidence" value="ECO:0007669"/>
    <property type="project" value="TreeGrafter"/>
</dbReference>
<organism evidence="14 15">
    <name type="scientific">Rhynchophorus ferrugineus</name>
    <name type="common">Red palm weevil</name>
    <name type="synonym">Curculio ferrugineus</name>
    <dbReference type="NCBI Taxonomy" id="354439"/>
    <lineage>
        <taxon>Eukaryota</taxon>
        <taxon>Metazoa</taxon>
        <taxon>Ecdysozoa</taxon>
        <taxon>Arthropoda</taxon>
        <taxon>Hexapoda</taxon>
        <taxon>Insecta</taxon>
        <taxon>Pterygota</taxon>
        <taxon>Neoptera</taxon>
        <taxon>Endopterygota</taxon>
        <taxon>Coleoptera</taxon>
        <taxon>Polyphaga</taxon>
        <taxon>Cucujiformia</taxon>
        <taxon>Curculionidae</taxon>
        <taxon>Dryophthorinae</taxon>
        <taxon>Rhynchophorus</taxon>
    </lineage>
</organism>
<dbReference type="EMBL" id="JAACXV010014079">
    <property type="protein sequence ID" value="KAF7270581.1"/>
    <property type="molecule type" value="Genomic_DNA"/>
</dbReference>
<gene>
    <name evidence="14" type="ORF">GWI33_016472</name>
</gene>
<dbReference type="GO" id="GO:0005664">
    <property type="term" value="C:nuclear origin of replication recognition complex"/>
    <property type="evidence" value="ECO:0007669"/>
    <property type="project" value="TreeGrafter"/>
</dbReference>
<keyword evidence="10 11" id="KW-0539">Nucleus</keyword>
<protein>
    <recommendedName>
        <fullName evidence="3 11">Origin recognition complex subunit 1</fullName>
    </recommendedName>
</protein>
<keyword evidence="8" id="KW-0460">Magnesium</keyword>
<dbReference type="Gene3D" id="3.40.50.300">
    <property type="entry name" value="P-loop containing nucleotide triphosphate hydrolases"/>
    <property type="match status" value="1"/>
</dbReference>
<evidence type="ECO:0000256" key="11">
    <source>
        <dbReference type="RuleBase" id="RU365058"/>
    </source>
</evidence>
<feature type="compositionally biased region" description="Polar residues" evidence="12">
    <location>
        <begin position="339"/>
        <end position="348"/>
    </location>
</feature>
<dbReference type="GO" id="GO:0033314">
    <property type="term" value="P:mitotic DNA replication checkpoint signaling"/>
    <property type="evidence" value="ECO:0007669"/>
    <property type="project" value="TreeGrafter"/>
</dbReference>
<dbReference type="Proteomes" id="UP000625711">
    <property type="component" value="Unassembled WGS sequence"/>
</dbReference>
<dbReference type="GO" id="GO:0046872">
    <property type="term" value="F:metal ion binding"/>
    <property type="evidence" value="ECO:0007669"/>
    <property type="project" value="UniProtKB-KW"/>
</dbReference>
<keyword evidence="4 11" id="KW-0235">DNA replication</keyword>
<evidence type="ECO:0000259" key="13">
    <source>
        <dbReference type="SMART" id="SM00382"/>
    </source>
</evidence>
<name>A0A834M3B0_RHYFE</name>
<evidence type="ECO:0000256" key="3">
    <source>
        <dbReference type="ARBA" id="ARBA00019081"/>
    </source>
</evidence>
<evidence type="ECO:0000256" key="4">
    <source>
        <dbReference type="ARBA" id="ARBA00022705"/>
    </source>
</evidence>
<dbReference type="Pfam" id="PF17872">
    <property type="entry name" value="AAA_lid_10"/>
    <property type="match status" value="1"/>
</dbReference>
<comment type="function">
    <text evidence="11">Component of the origin recognition complex (ORC) that binds origins of replication. DNA-binding is ATP-dependent, however specific DNA sequences that define origins of replication have not been identified so far. ORC is required to assemble the pre-replication complex necessary to initiate DNA replication.</text>
</comment>
<dbReference type="InterPro" id="IPR015163">
    <property type="entry name" value="Cdc6_C"/>
</dbReference>
<dbReference type="GO" id="GO:0003688">
    <property type="term" value="F:DNA replication origin binding"/>
    <property type="evidence" value="ECO:0007669"/>
    <property type="project" value="TreeGrafter"/>
</dbReference>
<feature type="compositionally biased region" description="Polar residues" evidence="12">
    <location>
        <begin position="200"/>
        <end position="215"/>
    </location>
</feature>
<dbReference type="OrthoDB" id="1926878at2759"/>
<dbReference type="FunFam" id="3.40.50.300:FF:000199">
    <property type="entry name" value="Origin recognition complex subunit 1"/>
    <property type="match status" value="1"/>
</dbReference>